<evidence type="ECO:0000313" key="2">
    <source>
        <dbReference type="EMBL" id="KAJ8344339.1"/>
    </source>
</evidence>
<evidence type="ECO:0000256" key="1">
    <source>
        <dbReference type="SAM" id="MobiDB-lite"/>
    </source>
</evidence>
<protein>
    <submittedName>
        <fullName evidence="2">Uncharacterized protein</fullName>
    </submittedName>
</protein>
<organism evidence="2 3">
    <name type="scientific">Synaphobranchus kaupii</name>
    <name type="common">Kaup's arrowtooth eel</name>
    <dbReference type="NCBI Taxonomy" id="118154"/>
    <lineage>
        <taxon>Eukaryota</taxon>
        <taxon>Metazoa</taxon>
        <taxon>Chordata</taxon>
        <taxon>Craniata</taxon>
        <taxon>Vertebrata</taxon>
        <taxon>Euteleostomi</taxon>
        <taxon>Actinopterygii</taxon>
        <taxon>Neopterygii</taxon>
        <taxon>Teleostei</taxon>
        <taxon>Anguilliformes</taxon>
        <taxon>Synaphobranchidae</taxon>
        <taxon>Synaphobranchus</taxon>
    </lineage>
</organism>
<gene>
    <name evidence="2" type="ORF">SKAU_G00316680</name>
</gene>
<name>A0A9Q1ESX8_SYNKA</name>
<reference evidence="2" key="1">
    <citation type="journal article" date="2023" name="Science">
        <title>Genome structures resolve the early diversification of teleost fishes.</title>
        <authorList>
            <person name="Parey E."/>
            <person name="Louis A."/>
            <person name="Montfort J."/>
            <person name="Bouchez O."/>
            <person name="Roques C."/>
            <person name="Iampietro C."/>
            <person name="Lluch J."/>
            <person name="Castinel A."/>
            <person name="Donnadieu C."/>
            <person name="Desvignes T."/>
            <person name="Floi Bucao C."/>
            <person name="Jouanno E."/>
            <person name="Wen M."/>
            <person name="Mejri S."/>
            <person name="Dirks R."/>
            <person name="Jansen H."/>
            <person name="Henkel C."/>
            <person name="Chen W.J."/>
            <person name="Zahm M."/>
            <person name="Cabau C."/>
            <person name="Klopp C."/>
            <person name="Thompson A.W."/>
            <person name="Robinson-Rechavi M."/>
            <person name="Braasch I."/>
            <person name="Lecointre G."/>
            <person name="Bobe J."/>
            <person name="Postlethwait J.H."/>
            <person name="Berthelot C."/>
            <person name="Roest Crollius H."/>
            <person name="Guiguen Y."/>
        </authorList>
    </citation>
    <scope>NUCLEOTIDE SEQUENCE</scope>
    <source>
        <strain evidence="2">WJC10195</strain>
    </source>
</reference>
<sequence length="149" mass="15539">MPAILVASKMKLGNPSKPVHSALPIPQVPVTTPGPAPPCSLKLPGSRITYSSQIPLKSSHGQASEGGGAPPKKSIPAESRVDPQKRLLREGIGRIPSQGGSFSGGKRTPFPALSATGGPGSSGRHSCRALKEKRFHPRLLQRAPSCEDQ</sequence>
<dbReference type="EMBL" id="JAINUF010000013">
    <property type="protein sequence ID" value="KAJ8344339.1"/>
    <property type="molecule type" value="Genomic_DNA"/>
</dbReference>
<feature type="compositionally biased region" description="Polar residues" evidence="1">
    <location>
        <begin position="48"/>
        <end position="62"/>
    </location>
</feature>
<keyword evidence="3" id="KW-1185">Reference proteome</keyword>
<proteinExistence type="predicted"/>
<feature type="compositionally biased region" description="Basic residues" evidence="1">
    <location>
        <begin position="125"/>
        <end position="139"/>
    </location>
</feature>
<feature type="compositionally biased region" description="Basic and acidic residues" evidence="1">
    <location>
        <begin position="79"/>
        <end position="92"/>
    </location>
</feature>
<evidence type="ECO:0000313" key="3">
    <source>
        <dbReference type="Proteomes" id="UP001152622"/>
    </source>
</evidence>
<dbReference type="AlphaFoldDB" id="A0A9Q1ESX8"/>
<dbReference type="OrthoDB" id="8958287at2759"/>
<accession>A0A9Q1ESX8</accession>
<feature type="region of interest" description="Disordered" evidence="1">
    <location>
        <begin position="7"/>
        <end position="149"/>
    </location>
</feature>
<dbReference type="Proteomes" id="UP001152622">
    <property type="component" value="Chromosome 13"/>
</dbReference>
<comment type="caution">
    <text evidence="2">The sequence shown here is derived from an EMBL/GenBank/DDBJ whole genome shotgun (WGS) entry which is preliminary data.</text>
</comment>